<feature type="transmembrane region" description="Helical" evidence="6">
    <location>
        <begin position="59"/>
        <end position="80"/>
    </location>
</feature>
<evidence type="ECO:0000256" key="6">
    <source>
        <dbReference type="SAM" id="Phobius"/>
    </source>
</evidence>
<reference evidence="7" key="2">
    <citation type="journal article" date="2000" name="J. Mol. Biol.">
        <title>Archaeal homologs of eukaryotic methylation guide small nucleolar RNAs: lessons from the Pyrococcus genomes.</title>
        <authorList>
            <person name="Gaspin C."/>
            <person name="Cavaille J."/>
            <person name="Erauso G."/>
        </authorList>
    </citation>
    <scope>NUCLEOTIDE SEQUENCE</scope>
    <source>
        <strain evidence="7">Orsay</strain>
    </source>
</reference>
<dbReference type="Proteomes" id="UP000000810">
    <property type="component" value="Chromosome"/>
</dbReference>
<comment type="subcellular location">
    <subcellularLocation>
        <location evidence="1">Membrane</location>
        <topology evidence="1">Multi-pass membrane protein</topology>
    </subcellularLocation>
</comment>
<proteinExistence type="inferred from homology"/>
<dbReference type="OrthoDB" id="137390at2157"/>
<keyword evidence="4 6" id="KW-1133">Transmembrane helix</keyword>
<dbReference type="PATRIC" id="fig|272844.11.peg.1034"/>
<evidence type="ECO:0000313" key="7">
    <source>
        <dbReference type="EMBL" id="CAB49890.1"/>
    </source>
</evidence>
<comment type="similarity">
    <text evidence="2">Belongs to the autoinducer-2 exporter (AI-2E) (TC 2.A.86) family.</text>
</comment>
<feature type="transmembrane region" description="Helical" evidence="6">
    <location>
        <begin position="284"/>
        <end position="312"/>
    </location>
</feature>
<evidence type="ECO:0000313" key="10">
    <source>
        <dbReference type="Proteomes" id="UP000009139"/>
    </source>
</evidence>
<protein>
    <submittedName>
        <fullName evidence="7">Predicted permease</fullName>
    </submittedName>
</protein>
<evidence type="ECO:0000313" key="9">
    <source>
        <dbReference type="Proteomes" id="UP000000810"/>
    </source>
</evidence>
<dbReference type="EMBL" id="HE613800">
    <property type="protein sequence ID" value="CCE70388.1"/>
    <property type="molecule type" value="Genomic_DNA"/>
</dbReference>
<dbReference type="eggNOG" id="arCOG02642">
    <property type="taxonomic scope" value="Archaea"/>
</dbReference>
<reference evidence="7 9" key="4">
    <citation type="journal article" date="2003" name="Mol. Microbiol.">
        <title>An integrated analysis of the genome of the hyperthermophilic archaeon Pyrococcus abyssi.</title>
        <authorList>
            <person name="Cohen G."/>
            <person name="Barbe V."/>
            <person name="Flament D."/>
            <person name="Galperin M."/>
            <person name="Heilig R."/>
            <person name="Ripp R."/>
            <person name="Lecompte O."/>
            <person name="Prieur D."/>
            <person name="Poch O."/>
            <person name="Quellerou J."/>
            <person name="Thierry J.C."/>
            <person name="Van der Oost J."/>
            <person name="Weissenbach J."/>
            <person name="Zivanovic Y."/>
            <person name="Forterre P."/>
        </authorList>
    </citation>
    <scope>NUCLEOTIDE SEQUENCE [LARGE SCALE GENOMIC DNA]</scope>
    <source>
        <strain evidence="9">GE5 / Orsay</strain>
        <strain evidence="7">Orsay</strain>
    </source>
</reference>
<evidence type="ECO:0000256" key="4">
    <source>
        <dbReference type="ARBA" id="ARBA00022989"/>
    </source>
</evidence>
<dbReference type="PANTHER" id="PTHR21716">
    <property type="entry name" value="TRANSMEMBRANE PROTEIN"/>
    <property type="match status" value="1"/>
</dbReference>
<keyword evidence="9" id="KW-1185">Reference proteome</keyword>
<feature type="transmembrane region" description="Helical" evidence="6">
    <location>
        <begin position="212"/>
        <end position="235"/>
    </location>
</feature>
<dbReference type="HOGENOM" id="CLU_041771_2_0_2"/>
<reference evidence="7" key="3">
    <citation type="journal article" date="2001" name="Genome Res.">
        <title>Genome evolution at the genus level: comparison of three complete genomes of hyperthermophilic archaea.</title>
        <authorList>
            <person name="Lecompte O."/>
            <person name="Ripp R."/>
            <person name="Puzos-Barbe V."/>
            <person name="Duprat S."/>
            <person name="Heilig R."/>
            <person name="Dietrich J."/>
            <person name="Thierry J.C."/>
            <person name="Poch O."/>
        </authorList>
    </citation>
    <scope>NUCLEOTIDE SEQUENCE</scope>
    <source>
        <strain evidence="7">Orsay</strain>
    </source>
</reference>
<dbReference type="RefSeq" id="WP_010868099.1">
    <property type="nucleotide sequence ID" value="NC_000868.1"/>
</dbReference>
<feature type="transmembrane region" description="Helical" evidence="6">
    <location>
        <begin position="136"/>
        <end position="152"/>
    </location>
</feature>
<accession>Q9V016</accession>
<organism evidence="7 9">
    <name type="scientific">Pyrococcus abyssi (strain GE5 / Orsay)</name>
    <dbReference type="NCBI Taxonomy" id="272844"/>
    <lineage>
        <taxon>Archaea</taxon>
        <taxon>Methanobacteriati</taxon>
        <taxon>Methanobacteriota</taxon>
        <taxon>Thermococci</taxon>
        <taxon>Thermococcales</taxon>
        <taxon>Thermococcaceae</taxon>
        <taxon>Pyrococcus</taxon>
    </lineage>
</organism>
<dbReference type="PIR" id="E75073">
    <property type="entry name" value="E75073"/>
</dbReference>
<dbReference type="GO" id="GO:0016020">
    <property type="term" value="C:membrane"/>
    <property type="evidence" value="ECO:0007669"/>
    <property type="project" value="UniProtKB-SubCell"/>
</dbReference>
<dbReference type="PANTHER" id="PTHR21716:SF71">
    <property type="entry name" value="TRANSPORT PROTEIN MJ1177-RELATED"/>
    <property type="match status" value="1"/>
</dbReference>
<evidence type="ECO:0000256" key="5">
    <source>
        <dbReference type="ARBA" id="ARBA00023136"/>
    </source>
</evidence>
<reference evidence="7" key="1">
    <citation type="submission" date="1999-07" db="EMBL/GenBank/DDBJ databases">
        <authorList>
            <person name="Genoscope"/>
        </authorList>
    </citation>
    <scope>NUCLEOTIDE SEQUENCE</scope>
    <source>
        <strain evidence="7">Orsay</strain>
    </source>
</reference>
<dbReference type="Proteomes" id="UP000009139">
    <property type="component" value="Chromosome"/>
</dbReference>
<name>Q9V016_PYRAB</name>
<dbReference type="InterPro" id="IPR002549">
    <property type="entry name" value="AI-2E-like"/>
</dbReference>
<dbReference type="STRING" id="272844.PAB0658"/>
<dbReference type="EMBL" id="AJ248286">
    <property type="protein sequence ID" value="CAB49890.1"/>
    <property type="molecule type" value="Genomic_DNA"/>
</dbReference>
<feature type="transmembrane region" description="Helical" evidence="6">
    <location>
        <begin position="247"/>
        <end position="264"/>
    </location>
</feature>
<feature type="transmembrane region" description="Helical" evidence="6">
    <location>
        <begin position="183"/>
        <end position="206"/>
    </location>
</feature>
<dbReference type="Pfam" id="PF01594">
    <property type="entry name" value="AI-2E_transport"/>
    <property type="match status" value="1"/>
</dbReference>
<evidence type="ECO:0000256" key="2">
    <source>
        <dbReference type="ARBA" id="ARBA00009773"/>
    </source>
</evidence>
<gene>
    <name evidence="7" type="ordered locus">PAB0658</name>
</gene>
<dbReference type="KEGG" id="pab:PAB0658"/>
<feature type="transmembrane region" description="Helical" evidence="6">
    <location>
        <begin position="6"/>
        <end position="39"/>
    </location>
</feature>
<evidence type="ECO:0000256" key="3">
    <source>
        <dbReference type="ARBA" id="ARBA00022692"/>
    </source>
</evidence>
<dbReference type="AlphaFoldDB" id="Q9V016"/>
<evidence type="ECO:0000256" key="1">
    <source>
        <dbReference type="ARBA" id="ARBA00004141"/>
    </source>
</evidence>
<sequence length="329" mass="36810">MEVNKVVFSVIVLIILFLALKVIIPFFSPLFFAFITAYILYPVHVKISERFNEKYSAVFLTLLLLLGALILLLILIYTLAPVVNQAYEYLSDIESLTLSIPFIPGDIASSLQETVDKLVEIGKDYLVSITFSVPKYLLQVVVYLTFVYFFLVKRKAIEELLSFRDERLVRIVKRGNVTLQALIRAWLLLNIAKGILMTVGFLAFKVSNVPTAILAGILTVLFSFVPLFEGWMIWLAGAFYLIKNGDILTGLGLAIYGFVLVSPLPDFTIRPKLVAREANFDEVLVLIGMIGGTWGLGLKGLIIGPIVLNVAIEMLREWKIQNKARGSQS</sequence>
<reference evidence="8 10" key="5">
    <citation type="journal article" date="2012" name="Curr. Microbiol.">
        <title>Re-annotation of two hyperthermophilic archaea Pyrococcus abyssi GE5 and Pyrococcus furiosus DSM 3638.</title>
        <authorList>
            <person name="Gao J."/>
            <person name="Wang J."/>
        </authorList>
    </citation>
    <scope>GENOME REANNOTATION</scope>
    <source>
        <strain evidence="8">GE5</strain>
        <strain evidence="10">GE5 / Orsay</strain>
    </source>
</reference>
<keyword evidence="3 6" id="KW-0812">Transmembrane</keyword>
<evidence type="ECO:0000313" key="8">
    <source>
        <dbReference type="EMBL" id="CCE70388.1"/>
    </source>
</evidence>
<keyword evidence="5 6" id="KW-0472">Membrane</keyword>